<accession>A0A1T4LCW5</accession>
<dbReference type="NCBIfam" id="TIGR00350">
    <property type="entry name" value="lytR_cpsA_psr"/>
    <property type="match status" value="1"/>
</dbReference>
<evidence type="ECO:0000313" key="4">
    <source>
        <dbReference type="Proteomes" id="UP000189933"/>
    </source>
</evidence>
<organism evidence="3 4">
    <name type="scientific">Carboxydocella sporoproducens DSM 16521</name>
    <dbReference type="NCBI Taxonomy" id="1121270"/>
    <lineage>
        <taxon>Bacteria</taxon>
        <taxon>Bacillati</taxon>
        <taxon>Bacillota</taxon>
        <taxon>Clostridia</taxon>
        <taxon>Eubacteriales</taxon>
        <taxon>Clostridiales Family XVI. Incertae Sedis</taxon>
        <taxon>Carboxydocella</taxon>
    </lineage>
</organism>
<evidence type="ECO:0000313" key="3">
    <source>
        <dbReference type="EMBL" id="SJZ52387.1"/>
    </source>
</evidence>
<dbReference type="Pfam" id="PF03816">
    <property type="entry name" value="LytR_cpsA_psr"/>
    <property type="match status" value="1"/>
</dbReference>
<sequence>MRRTLGILLIFILFGAGIWWYREGKISPPISGQAVRKPQLPGFTVLLVGLDKRPHDPTPRSDSIIAVRVDSEKKQIGALSIPRDTRVLQPDGVMGRINRVYFKWKIDGLLLAVNHLLGTAIERYIITDIAGLAQVVDALGGVTIYVEKDMYWRDDLGEINLKKGWHRLNGQQAAGYARFRHDPQADIGRTRRQQKLLQAIWQEARKPQNLGRLPQVWLKINQAVTSNLSWQEKSQLAEAFLTIEGYQVKTATLPGRPAYIGGASYWLVERAAVEKSVKEILGR</sequence>
<keyword evidence="4" id="KW-1185">Reference proteome</keyword>
<dbReference type="OrthoDB" id="9782542at2"/>
<evidence type="ECO:0000256" key="1">
    <source>
        <dbReference type="ARBA" id="ARBA00006068"/>
    </source>
</evidence>
<protein>
    <submittedName>
        <fullName evidence="3">Transcriptional attenuator, LytR family</fullName>
    </submittedName>
</protein>
<dbReference type="PANTHER" id="PTHR33392">
    <property type="entry name" value="POLYISOPRENYL-TEICHOIC ACID--PEPTIDOGLYCAN TEICHOIC ACID TRANSFERASE TAGU"/>
    <property type="match status" value="1"/>
</dbReference>
<gene>
    <name evidence="3" type="ORF">SAMN02745885_00145</name>
</gene>
<dbReference type="InterPro" id="IPR050922">
    <property type="entry name" value="LytR/CpsA/Psr_CW_biosynth"/>
</dbReference>
<dbReference type="InterPro" id="IPR004474">
    <property type="entry name" value="LytR_CpsA_psr"/>
</dbReference>
<name>A0A1T4LCW5_9FIRM</name>
<reference evidence="4" key="1">
    <citation type="submission" date="2017-02" db="EMBL/GenBank/DDBJ databases">
        <authorList>
            <person name="Varghese N."/>
            <person name="Submissions S."/>
        </authorList>
    </citation>
    <scope>NUCLEOTIDE SEQUENCE [LARGE SCALE GENOMIC DNA]</scope>
    <source>
        <strain evidence="4">DSM 16521</strain>
    </source>
</reference>
<dbReference type="Proteomes" id="UP000189933">
    <property type="component" value="Unassembled WGS sequence"/>
</dbReference>
<dbReference type="RefSeq" id="WP_078664294.1">
    <property type="nucleotide sequence ID" value="NZ_FUXM01000001.1"/>
</dbReference>
<dbReference type="PANTHER" id="PTHR33392:SF6">
    <property type="entry name" value="POLYISOPRENYL-TEICHOIC ACID--PEPTIDOGLYCAN TEICHOIC ACID TRANSFERASE TAGU"/>
    <property type="match status" value="1"/>
</dbReference>
<proteinExistence type="inferred from homology"/>
<dbReference type="EMBL" id="FUXM01000001">
    <property type="protein sequence ID" value="SJZ52387.1"/>
    <property type="molecule type" value="Genomic_DNA"/>
</dbReference>
<evidence type="ECO:0000259" key="2">
    <source>
        <dbReference type="Pfam" id="PF03816"/>
    </source>
</evidence>
<dbReference type="Gene3D" id="3.40.630.190">
    <property type="entry name" value="LCP protein"/>
    <property type="match status" value="1"/>
</dbReference>
<comment type="similarity">
    <text evidence="1">Belongs to the LytR/CpsA/Psr (LCP) family.</text>
</comment>
<feature type="domain" description="Cell envelope-related transcriptional attenuator" evidence="2">
    <location>
        <begin position="60"/>
        <end position="204"/>
    </location>
</feature>
<dbReference type="AlphaFoldDB" id="A0A1T4LCW5"/>